<dbReference type="Proteomes" id="UP000199344">
    <property type="component" value="Unassembled WGS sequence"/>
</dbReference>
<dbReference type="PROSITE" id="PS51257">
    <property type="entry name" value="PROKAR_LIPOPROTEIN"/>
    <property type="match status" value="1"/>
</dbReference>
<dbReference type="InterPro" id="IPR014044">
    <property type="entry name" value="CAP_dom"/>
</dbReference>
<sequence length="197" mass="20690">MRHFAMAIFLGGGLSLAGCGAGDHGDTPDLTTRASTTSPRLPSGIVYMKEPRDIQVSAPGTAQCHRTTAADAAIALAATNAARQSRGLAPLRTNPRLQRAAEAHACEMARNGMMTHRGRGGTGPSARVKKAGYAPRITAENIAAGHFDVGRVQKEWTRSPGHRANIMIGGLQDYGIGRAVAEDGKASYWVAIYGSPK</sequence>
<evidence type="ECO:0000259" key="1">
    <source>
        <dbReference type="Pfam" id="PF00188"/>
    </source>
</evidence>
<gene>
    <name evidence="2" type="ORF">SAMN05421538_10844</name>
</gene>
<dbReference type="PANTHER" id="PTHR31157:SF1">
    <property type="entry name" value="SCP DOMAIN-CONTAINING PROTEIN"/>
    <property type="match status" value="1"/>
</dbReference>
<dbReference type="RefSeq" id="WP_245727324.1">
    <property type="nucleotide sequence ID" value="NZ_FNAH01000008.1"/>
</dbReference>
<evidence type="ECO:0000313" key="2">
    <source>
        <dbReference type="EMBL" id="SDE57238.1"/>
    </source>
</evidence>
<protein>
    <submittedName>
        <fullName evidence="2">Uncharacterized conserved protein YkwD, contains CAP (CSP/antigen 5/PR1) domain</fullName>
    </submittedName>
</protein>
<feature type="domain" description="SCP" evidence="1">
    <location>
        <begin position="76"/>
        <end position="193"/>
    </location>
</feature>
<name>A0A1G7E0H9_9RHOB</name>
<accession>A0A1G7E0H9</accession>
<dbReference type="CDD" id="cd05379">
    <property type="entry name" value="CAP_bacterial"/>
    <property type="match status" value="1"/>
</dbReference>
<proteinExistence type="predicted"/>
<dbReference type="SUPFAM" id="SSF55797">
    <property type="entry name" value="PR-1-like"/>
    <property type="match status" value="1"/>
</dbReference>
<dbReference type="Pfam" id="PF00188">
    <property type="entry name" value="CAP"/>
    <property type="match status" value="1"/>
</dbReference>
<reference evidence="2 3" key="1">
    <citation type="submission" date="2016-10" db="EMBL/GenBank/DDBJ databases">
        <authorList>
            <person name="de Groot N.N."/>
        </authorList>
    </citation>
    <scope>NUCLEOTIDE SEQUENCE [LARGE SCALE GENOMIC DNA]</scope>
    <source>
        <strain evidence="2 3">DSM 22220</strain>
    </source>
</reference>
<keyword evidence="3" id="KW-1185">Reference proteome</keyword>
<dbReference type="STRING" id="591205.SAMN05421538_10844"/>
<evidence type="ECO:0000313" key="3">
    <source>
        <dbReference type="Proteomes" id="UP000199344"/>
    </source>
</evidence>
<dbReference type="Gene3D" id="3.40.33.10">
    <property type="entry name" value="CAP"/>
    <property type="match status" value="1"/>
</dbReference>
<dbReference type="InterPro" id="IPR035940">
    <property type="entry name" value="CAP_sf"/>
</dbReference>
<dbReference type="PANTHER" id="PTHR31157">
    <property type="entry name" value="SCP DOMAIN-CONTAINING PROTEIN"/>
    <property type="match status" value="1"/>
</dbReference>
<dbReference type="AlphaFoldDB" id="A0A1G7E0H9"/>
<dbReference type="EMBL" id="FNAH01000008">
    <property type="protein sequence ID" value="SDE57238.1"/>
    <property type="molecule type" value="Genomic_DNA"/>
</dbReference>
<organism evidence="2 3">
    <name type="scientific">Paracoccus isoporae</name>
    <dbReference type="NCBI Taxonomy" id="591205"/>
    <lineage>
        <taxon>Bacteria</taxon>
        <taxon>Pseudomonadati</taxon>
        <taxon>Pseudomonadota</taxon>
        <taxon>Alphaproteobacteria</taxon>
        <taxon>Rhodobacterales</taxon>
        <taxon>Paracoccaceae</taxon>
        <taxon>Paracoccus</taxon>
    </lineage>
</organism>